<dbReference type="Gene3D" id="3.40.630.30">
    <property type="match status" value="1"/>
</dbReference>
<dbReference type="InterPro" id="IPR016181">
    <property type="entry name" value="Acyl_CoA_acyltransferase"/>
</dbReference>
<dbReference type="AlphaFoldDB" id="A0A3A9K9S7"/>
<feature type="domain" description="N-acetyltransferase" evidence="1">
    <location>
        <begin position="10"/>
        <end position="160"/>
    </location>
</feature>
<dbReference type="PANTHER" id="PTHR43792">
    <property type="entry name" value="GNAT FAMILY, PUTATIVE (AFU_ORTHOLOGUE AFUA_3G00765)-RELATED-RELATED"/>
    <property type="match status" value="1"/>
</dbReference>
<reference evidence="2 3" key="1">
    <citation type="submission" date="2017-10" db="EMBL/GenBank/DDBJ databases">
        <title>Bacillus sp. nov., a halophilic bacterium isolated from a Keqin Lake.</title>
        <authorList>
            <person name="Wang H."/>
        </authorList>
    </citation>
    <scope>NUCLEOTIDE SEQUENCE [LARGE SCALE GENOMIC DNA]</scope>
    <source>
        <strain evidence="2 3">KCTC 13187</strain>
    </source>
</reference>
<comment type="caution">
    <text evidence="2">The sequence shown here is derived from an EMBL/GenBank/DDBJ whole genome shotgun (WGS) entry which is preliminary data.</text>
</comment>
<gene>
    <name evidence="2" type="ORF">CR203_16055</name>
</gene>
<dbReference type="EMBL" id="PDOE01000007">
    <property type="protein sequence ID" value="RKL66403.1"/>
    <property type="molecule type" value="Genomic_DNA"/>
</dbReference>
<protein>
    <submittedName>
        <fullName evidence="2">GNAT family N-acetyltransferase</fullName>
    </submittedName>
</protein>
<name>A0A3A9K9S7_9BACI</name>
<dbReference type="PANTHER" id="PTHR43792:SF13">
    <property type="entry name" value="ACETYLTRANSFERASE"/>
    <property type="match status" value="1"/>
</dbReference>
<dbReference type="SUPFAM" id="SSF55729">
    <property type="entry name" value="Acyl-CoA N-acyltransferases (Nat)"/>
    <property type="match status" value="1"/>
</dbReference>
<proteinExistence type="predicted"/>
<sequence length="161" mass="18678">MELILYTDRLILAACSSQLSPLLQNDPHLDLPHIQGHLIKLDKEPSLYGWGPWLILHREHEQVIGDIGFKGQPDHLSSVEVGYGILPHSREKGYATESLKILMHWAFHQKNVQSIKAECRHDNRASIRVLEKVDMIRTGEEHQMVHWFLNSKERIKNPIDR</sequence>
<evidence type="ECO:0000313" key="3">
    <source>
        <dbReference type="Proteomes" id="UP000281498"/>
    </source>
</evidence>
<dbReference type="RefSeq" id="WP_110939187.1">
    <property type="nucleotide sequence ID" value="NZ_KZ614148.1"/>
</dbReference>
<accession>A0A3A9K9S7</accession>
<evidence type="ECO:0000259" key="1">
    <source>
        <dbReference type="PROSITE" id="PS51186"/>
    </source>
</evidence>
<keyword evidence="2" id="KW-0808">Transferase</keyword>
<evidence type="ECO:0000313" key="2">
    <source>
        <dbReference type="EMBL" id="RKL66403.1"/>
    </source>
</evidence>
<organism evidence="2 3">
    <name type="scientific">Salipaludibacillus neizhouensis</name>
    <dbReference type="NCBI Taxonomy" id="885475"/>
    <lineage>
        <taxon>Bacteria</taxon>
        <taxon>Bacillati</taxon>
        <taxon>Bacillota</taxon>
        <taxon>Bacilli</taxon>
        <taxon>Bacillales</taxon>
        <taxon>Bacillaceae</taxon>
    </lineage>
</organism>
<keyword evidence="3" id="KW-1185">Reference proteome</keyword>
<dbReference type="InterPro" id="IPR000182">
    <property type="entry name" value="GNAT_dom"/>
</dbReference>
<dbReference type="Proteomes" id="UP000281498">
    <property type="component" value="Unassembled WGS sequence"/>
</dbReference>
<dbReference type="InterPro" id="IPR051531">
    <property type="entry name" value="N-acetyltransferase"/>
</dbReference>
<dbReference type="Pfam" id="PF13302">
    <property type="entry name" value="Acetyltransf_3"/>
    <property type="match status" value="1"/>
</dbReference>
<dbReference type="PROSITE" id="PS51186">
    <property type="entry name" value="GNAT"/>
    <property type="match status" value="1"/>
</dbReference>
<dbReference type="OrthoDB" id="452315at2"/>
<dbReference type="GO" id="GO:0016747">
    <property type="term" value="F:acyltransferase activity, transferring groups other than amino-acyl groups"/>
    <property type="evidence" value="ECO:0007669"/>
    <property type="project" value="InterPro"/>
</dbReference>